<evidence type="ECO:0000313" key="4">
    <source>
        <dbReference type="Proteomes" id="UP001165074"/>
    </source>
</evidence>
<feature type="region of interest" description="Disordered" evidence="1">
    <location>
        <begin position="1"/>
        <end position="21"/>
    </location>
</feature>
<dbReference type="GO" id="GO:0006950">
    <property type="term" value="P:response to stress"/>
    <property type="evidence" value="ECO:0007669"/>
    <property type="project" value="TreeGrafter"/>
</dbReference>
<dbReference type="RefSeq" id="WP_285575699.1">
    <property type="nucleotide sequence ID" value="NZ_BSTK01000007.1"/>
</dbReference>
<evidence type="ECO:0000313" key="3">
    <source>
        <dbReference type="EMBL" id="GLY87009.1"/>
    </source>
</evidence>
<dbReference type="Pfam" id="PF12802">
    <property type="entry name" value="MarR_2"/>
    <property type="match status" value="1"/>
</dbReference>
<dbReference type="GO" id="GO:0003700">
    <property type="term" value="F:DNA-binding transcription factor activity"/>
    <property type="evidence" value="ECO:0007669"/>
    <property type="project" value="InterPro"/>
</dbReference>
<dbReference type="InterPro" id="IPR036388">
    <property type="entry name" value="WH-like_DNA-bd_sf"/>
</dbReference>
<dbReference type="EMBL" id="BSTK01000007">
    <property type="protein sequence ID" value="GLY87009.1"/>
    <property type="molecule type" value="Genomic_DNA"/>
</dbReference>
<sequence>MEPIDSVGAGIATWTDQMPPGVDPEVEAARQRIGRIARLFERLLERVADEQQITLGDWEALSVLQRSGPPYERTPKQLADALALTSGTISVRIERLTRAGLVEPVPAADGRSRPVRLTARGRRHWAEATARRTAEELRLFDAALDRDGLARLNALLGGLLSRLEAELGPVSQHDQPRIR</sequence>
<gene>
    <name evidence="3" type="ORF">Airi02_049380</name>
</gene>
<keyword evidence="4" id="KW-1185">Reference proteome</keyword>
<dbReference type="Gene3D" id="1.10.10.10">
    <property type="entry name" value="Winged helix-like DNA-binding domain superfamily/Winged helix DNA-binding domain"/>
    <property type="match status" value="1"/>
</dbReference>
<proteinExistence type="predicted"/>
<dbReference type="SMART" id="SM00347">
    <property type="entry name" value="HTH_MARR"/>
    <property type="match status" value="1"/>
</dbReference>
<evidence type="ECO:0000259" key="2">
    <source>
        <dbReference type="SMART" id="SM00347"/>
    </source>
</evidence>
<name>A0A9W6W138_9ACTN</name>
<dbReference type="Proteomes" id="UP001165074">
    <property type="component" value="Unassembled WGS sequence"/>
</dbReference>
<evidence type="ECO:0000256" key="1">
    <source>
        <dbReference type="SAM" id="MobiDB-lite"/>
    </source>
</evidence>
<dbReference type="AlphaFoldDB" id="A0A9W6W138"/>
<dbReference type="PANTHER" id="PTHR33164">
    <property type="entry name" value="TRANSCRIPTIONAL REGULATOR, MARR FAMILY"/>
    <property type="match status" value="1"/>
</dbReference>
<organism evidence="3 4">
    <name type="scientific">Actinoallomurus iriomotensis</name>
    <dbReference type="NCBI Taxonomy" id="478107"/>
    <lineage>
        <taxon>Bacteria</taxon>
        <taxon>Bacillati</taxon>
        <taxon>Actinomycetota</taxon>
        <taxon>Actinomycetes</taxon>
        <taxon>Streptosporangiales</taxon>
        <taxon>Thermomonosporaceae</taxon>
        <taxon>Actinoallomurus</taxon>
    </lineage>
</organism>
<dbReference type="InterPro" id="IPR039422">
    <property type="entry name" value="MarR/SlyA-like"/>
</dbReference>
<protein>
    <recommendedName>
        <fullName evidence="2">HTH marR-type domain-containing protein</fullName>
    </recommendedName>
</protein>
<dbReference type="SUPFAM" id="SSF46785">
    <property type="entry name" value="Winged helix' DNA-binding domain"/>
    <property type="match status" value="1"/>
</dbReference>
<dbReference type="InterPro" id="IPR036390">
    <property type="entry name" value="WH_DNA-bd_sf"/>
</dbReference>
<dbReference type="InterPro" id="IPR000835">
    <property type="entry name" value="HTH_MarR-typ"/>
</dbReference>
<feature type="domain" description="HTH marR-type" evidence="2">
    <location>
        <begin position="46"/>
        <end position="148"/>
    </location>
</feature>
<comment type="caution">
    <text evidence="3">The sequence shown here is derived from an EMBL/GenBank/DDBJ whole genome shotgun (WGS) entry which is preliminary data.</text>
</comment>
<dbReference type="PANTHER" id="PTHR33164:SF104">
    <property type="entry name" value="TRANSCRIPTIONAL REGULATORY PROTEIN"/>
    <property type="match status" value="1"/>
</dbReference>
<reference evidence="3" key="1">
    <citation type="submission" date="2023-03" db="EMBL/GenBank/DDBJ databases">
        <title>Actinoallomurus iriomotensis NBRC 103684.</title>
        <authorList>
            <person name="Ichikawa N."/>
            <person name="Sato H."/>
            <person name="Tonouchi N."/>
        </authorList>
    </citation>
    <scope>NUCLEOTIDE SEQUENCE</scope>
    <source>
        <strain evidence="3">NBRC 103684</strain>
    </source>
</reference>
<accession>A0A9W6W138</accession>